<proteinExistence type="predicted"/>
<reference evidence="3" key="1">
    <citation type="journal article" date="2014" name="Int. J. Syst. Evol. Microbiol.">
        <title>Complete genome sequence of Corynebacterium casei LMG S-19264T (=DSM 44701T), isolated from a smear-ripened cheese.</title>
        <authorList>
            <consortium name="US DOE Joint Genome Institute (JGI-PGF)"/>
            <person name="Walter F."/>
            <person name="Albersmeier A."/>
            <person name="Kalinowski J."/>
            <person name="Ruckert C."/>
        </authorList>
    </citation>
    <scope>NUCLEOTIDE SEQUENCE</scope>
    <source>
        <strain evidence="3">CGMCC 1.10859</strain>
    </source>
</reference>
<dbReference type="SUPFAM" id="SSF46785">
    <property type="entry name" value="Winged helix' DNA-binding domain"/>
    <property type="match status" value="1"/>
</dbReference>
<dbReference type="InterPro" id="IPR000944">
    <property type="entry name" value="Tscrpt_reg_Rrf2"/>
</dbReference>
<evidence type="ECO:0000313" key="5">
    <source>
        <dbReference type="Proteomes" id="UP000199541"/>
    </source>
</evidence>
<reference evidence="3" key="3">
    <citation type="submission" date="2023-06" db="EMBL/GenBank/DDBJ databases">
        <authorList>
            <person name="Sun Q."/>
            <person name="Zhou Y."/>
        </authorList>
    </citation>
    <scope>NUCLEOTIDE SEQUENCE</scope>
    <source>
        <strain evidence="3">CGMCC 1.10859</strain>
    </source>
</reference>
<evidence type="ECO:0000313" key="3">
    <source>
        <dbReference type="EMBL" id="GHD98488.1"/>
    </source>
</evidence>
<dbReference type="Proteomes" id="UP000634647">
    <property type="component" value="Unassembled WGS sequence"/>
</dbReference>
<evidence type="ECO:0000256" key="2">
    <source>
        <dbReference type="SAM" id="MobiDB-lite"/>
    </source>
</evidence>
<dbReference type="EMBL" id="BNAB01000001">
    <property type="protein sequence ID" value="GHD98488.1"/>
    <property type="molecule type" value="Genomic_DNA"/>
</dbReference>
<dbReference type="PANTHER" id="PTHR33221:SF4">
    <property type="entry name" value="HTH-TYPE TRANSCRIPTIONAL REPRESSOR NSRR"/>
    <property type="match status" value="1"/>
</dbReference>
<feature type="region of interest" description="Disordered" evidence="2">
    <location>
        <begin position="140"/>
        <end position="160"/>
    </location>
</feature>
<protein>
    <submittedName>
        <fullName evidence="3">DNA-binding protein</fullName>
    </submittedName>
    <submittedName>
        <fullName evidence="4">Transcriptional regulator, BadM/Rrf2 family</fullName>
    </submittedName>
</protein>
<dbReference type="InterPro" id="IPR036388">
    <property type="entry name" value="WH-like_DNA-bd_sf"/>
</dbReference>
<comment type="caution">
    <text evidence="3">The sequence shown here is derived from an EMBL/GenBank/DDBJ whole genome shotgun (WGS) entry which is preliminary data.</text>
</comment>
<reference evidence="4 5" key="2">
    <citation type="submission" date="2016-10" db="EMBL/GenBank/DDBJ databases">
        <authorList>
            <person name="Varghese N."/>
            <person name="Submissions S."/>
        </authorList>
    </citation>
    <scope>NUCLEOTIDE SEQUENCE [LARGE SCALE GENOMIC DNA]</scope>
    <source>
        <strain evidence="4 5">DSM 24802</strain>
    </source>
</reference>
<evidence type="ECO:0000313" key="6">
    <source>
        <dbReference type="Proteomes" id="UP000634647"/>
    </source>
</evidence>
<dbReference type="PROSITE" id="PS51197">
    <property type="entry name" value="HTH_RRF2_2"/>
    <property type="match status" value="1"/>
</dbReference>
<dbReference type="InterPro" id="IPR036390">
    <property type="entry name" value="WH_DNA-bd_sf"/>
</dbReference>
<keyword evidence="5" id="KW-1185">Reference proteome</keyword>
<evidence type="ECO:0000313" key="4">
    <source>
        <dbReference type="EMBL" id="SDW12655.1"/>
    </source>
</evidence>
<dbReference type="Gene3D" id="1.10.10.10">
    <property type="entry name" value="Winged helix-like DNA-binding domain superfamily/Winged helix DNA-binding domain"/>
    <property type="match status" value="1"/>
</dbReference>
<gene>
    <name evidence="3" type="ORF">GCM10008024_02200</name>
    <name evidence="4" type="ORF">SAMN05444006_101327</name>
</gene>
<accession>A0AAN4UN90</accession>
<dbReference type="PANTHER" id="PTHR33221">
    <property type="entry name" value="WINGED HELIX-TURN-HELIX TRANSCRIPTIONAL REGULATOR, RRF2 FAMILY"/>
    <property type="match status" value="1"/>
</dbReference>
<evidence type="ECO:0000256" key="1">
    <source>
        <dbReference type="ARBA" id="ARBA00023125"/>
    </source>
</evidence>
<organism evidence="3 6">
    <name type="scientific">Allgaiera indica</name>
    <dbReference type="NCBI Taxonomy" id="765699"/>
    <lineage>
        <taxon>Bacteria</taxon>
        <taxon>Pseudomonadati</taxon>
        <taxon>Pseudomonadota</taxon>
        <taxon>Alphaproteobacteria</taxon>
        <taxon>Rhodobacterales</taxon>
        <taxon>Paracoccaceae</taxon>
        <taxon>Allgaiera</taxon>
    </lineage>
</organism>
<dbReference type="Proteomes" id="UP000199541">
    <property type="component" value="Unassembled WGS sequence"/>
</dbReference>
<sequence length="160" mass="17308">MRLNDTTDVALRVMIYAASMGGRRFTIDQIVAAYGLPRSTVMKVVNALTQGRFLTAQRGRSGGLNLSRAAEETSVGAIVRHVETDFGLVECLRGGNGCAITRACRLMAPLVEARAAFLAVLDKYSVADIALTPTEFGLPGPDRLKPLPDRQAQDRHAQDH</sequence>
<keyword evidence="1 3" id="KW-0238">DNA-binding</keyword>
<dbReference type="NCBIfam" id="TIGR00738">
    <property type="entry name" value="rrf2_super"/>
    <property type="match status" value="1"/>
</dbReference>
<dbReference type="EMBL" id="FNOB01000001">
    <property type="protein sequence ID" value="SDW12655.1"/>
    <property type="molecule type" value="Genomic_DNA"/>
</dbReference>
<dbReference type="Pfam" id="PF02082">
    <property type="entry name" value="Rrf2"/>
    <property type="match status" value="1"/>
</dbReference>
<dbReference type="GO" id="GO:0003677">
    <property type="term" value="F:DNA binding"/>
    <property type="evidence" value="ECO:0007669"/>
    <property type="project" value="UniProtKB-KW"/>
</dbReference>
<dbReference type="AlphaFoldDB" id="A0AAN4UN90"/>
<dbReference type="GO" id="GO:0005829">
    <property type="term" value="C:cytosol"/>
    <property type="evidence" value="ECO:0007669"/>
    <property type="project" value="TreeGrafter"/>
</dbReference>
<feature type="compositionally biased region" description="Basic and acidic residues" evidence="2">
    <location>
        <begin position="142"/>
        <end position="160"/>
    </location>
</feature>
<dbReference type="RefSeq" id="WP_035837299.1">
    <property type="nucleotide sequence ID" value="NZ_BNAB01000001.1"/>
</dbReference>
<name>A0AAN4UN90_9RHOB</name>
<dbReference type="GO" id="GO:0003700">
    <property type="term" value="F:DNA-binding transcription factor activity"/>
    <property type="evidence" value="ECO:0007669"/>
    <property type="project" value="TreeGrafter"/>
</dbReference>